<reference evidence="11 12" key="1">
    <citation type="submission" date="2018-04" db="EMBL/GenBank/DDBJ databases">
        <title>The genome of golden apple snail Pomacea canaliculata provides insight into stress tolerance and invasive adaptation.</title>
        <authorList>
            <person name="Liu C."/>
            <person name="Liu B."/>
            <person name="Ren Y."/>
            <person name="Zhang Y."/>
            <person name="Wang H."/>
            <person name="Li S."/>
            <person name="Jiang F."/>
            <person name="Yin L."/>
            <person name="Zhang G."/>
            <person name="Qian W."/>
            <person name="Fan W."/>
        </authorList>
    </citation>
    <scope>NUCLEOTIDE SEQUENCE [LARGE SCALE GENOMIC DNA]</scope>
    <source>
        <strain evidence="11">SZHN2017</strain>
        <tissue evidence="11">Muscle</tissue>
    </source>
</reference>
<keyword evidence="8" id="KW-0807">Transducer</keyword>
<dbReference type="GO" id="GO:0004965">
    <property type="term" value="F:G protein-coupled GABA receptor activity"/>
    <property type="evidence" value="ECO:0007669"/>
    <property type="project" value="InterPro"/>
</dbReference>
<accession>A0A2T7P3G4</accession>
<evidence type="ECO:0000259" key="10">
    <source>
        <dbReference type="PROSITE" id="PS50259"/>
    </source>
</evidence>
<dbReference type="PROSITE" id="PS51257">
    <property type="entry name" value="PROKAR_LIPOPROTEIN"/>
    <property type="match status" value="1"/>
</dbReference>
<dbReference type="EMBL" id="PZQS01000006">
    <property type="protein sequence ID" value="PVD27946.1"/>
    <property type="molecule type" value="Genomic_DNA"/>
</dbReference>
<evidence type="ECO:0000256" key="1">
    <source>
        <dbReference type="ARBA" id="ARBA00004141"/>
    </source>
</evidence>
<name>A0A2T7P3G4_POMCA</name>
<feature type="domain" description="G-protein coupled receptors family 3 profile" evidence="10">
    <location>
        <begin position="50"/>
        <end position="193"/>
    </location>
</feature>
<dbReference type="Pfam" id="PF00003">
    <property type="entry name" value="7tm_3"/>
    <property type="match status" value="1"/>
</dbReference>
<dbReference type="InterPro" id="IPR017978">
    <property type="entry name" value="GPCR_3_C"/>
</dbReference>
<evidence type="ECO:0000256" key="8">
    <source>
        <dbReference type="ARBA" id="ARBA00023224"/>
    </source>
</evidence>
<keyword evidence="7" id="KW-0325">Glycoprotein</keyword>
<sequence length="286" mass="32377">MIKMSSPMINNLIVIGCLFSYSSIFIEDVFLSGLSVYCYDLQDRHLFLRVAVLVIFNLLLLVVWTSVDPFIVERQTEGQPELNKEEDYIEISESLRCRLKYSQSLDLVLLSTQGLLIFFGAFLAWQTRKVSIPELNDSRWVGMCIYNVVLLGSLRAILVMGTHQTPEMTYLTDSVIAFIGASVTQYFIFVPKMMAFRRQRQAGPDVLLSRLVMKNMCLAPSGSTRSPTSQHVTVVTSLKSSPVNTMSEVEDCRISKHEHRAFSPQTGLHDALYQVFTKKGRRPGCL</sequence>
<keyword evidence="2 9" id="KW-0812">Transmembrane</keyword>
<evidence type="ECO:0000256" key="5">
    <source>
        <dbReference type="ARBA" id="ARBA00023136"/>
    </source>
</evidence>
<dbReference type="CDD" id="cd15047">
    <property type="entry name" value="7tmC_GABA-B-like"/>
    <property type="match status" value="1"/>
</dbReference>
<dbReference type="PANTHER" id="PTHR10519:SF20">
    <property type="entry name" value="G-PROTEIN COUPLED RECEPTOR 156-RELATED"/>
    <property type="match status" value="1"/>
</dbReference>
<comment type="subcellular location">
    <subcellularLocation>
        <location evidence="1">Membrane</location>
        <topology evidence="1">Multi-pass membrane protein</topology>
    </subcellularLocation>
</comment>
<organism evidence="11 12">
    <name type="scientific">Pomacea canaliculata</name>
    <name type="common">Golden apple snail</name>
    <dbReference type="NCBI Taxonomy" id="400727"/>
    <lineage>
        <taxon>Eukaryota</taxon>
        <taxon>Metazoa</taxon>
        <taxon>Spiralia</taxon>
        <taxon>Lophotrochozoa</taxon>
        <taxon>Mollusca</taxon>
        <taxon>Gastropoda</taxon>
        <taxon>Caenogastropoda</taxon>
        <taxon>Architaenioglossa</taxon>
        <taxon>Ampullarioidea</taxon>
        <taxon>Ampullariidae</taxon>
        <taxon>Pomacea</taxon>
    </lineage>
</organism>
<keyword evidence="3 9" id="KW-1133">Transmembrane helix</keyword>
<evidence type="ECO:0000256" key="3">
    <source>
        <dbReference type="ARBA" id="ARBA00022989"/>
    </source>
</evidence>
<dbReference type="OrthoDB" id="10056676at2759"/>
<comment type="caution">
    <text evidence="11">The sequence shown here is derived from an EMBL/GenBank/DDBJ whole genome shotgun (WGS) entry which is preliminary data.</text>
</comment>
<proteinExistence type="predicted"/>
<dbReference type="GO" id="GO:0007214">
    <property type="term" value="P:gamma-aminobutyric acid signaling pathway"/>
    <property type="evidence" value="ECO:0007669"/>
    <property type="project" value="TreeGrafter"/>
</dbReference>
<keyword evidence="5 9" id="KW-0472">Membrane</keyword>
<evidence type="ECO:0000313" key="11">
    <source>
        <dbReference type="EMBL" id="PVD27946.1"/>
    </source>
</evidence>
<feature type="transmembrane region" description="Helical" evidence="9">
    <location>
        <begin position="46"/>
        <end position="67"/>
    </location>
</feature>
<evidence type="ECO:0000256" key="7">
    <source>
        <dbReference type="ARBA" id="ARBA00023180"/>
    </source>
</evidence>
<dbReference type="PROSITE" id="PS50259">
    <property type="entry name" value="G_PROTEIN_RECEP_F3_4"/>
    <property type="match status" value="1"/>
</dbReference>
<protein>
    <recommendedName>
        <fullName evidence="10">G-protein coupled receptors family 3 profile domain-containing protein</fullName>
    </recommendedName>
</protein>
<keyword evidence="12" id="KW-1185">Reference proteome</keyword>
<feature type="transmembrane region" description="Helical" evidence="9">
    <location>
        <begin position="107"/>
        <end position="126"/>
    </location>
</feature>
<feature type="transmembrane region" description="Helical" evidence="9">
    <location>
        <begin position="170"/>
        <end position="190"/>
    </location>
</feature>
<feature type="transmembrane region" description="Helical" evidence="9">
    <location>
        <begin position="12"/>
        <end position="39"/>
    </location>
</feature>
<evidence type="ECO:0000256" key="4">
    <source>
        <dbReference type="ARBA" id="ARBA00023040"/>
    </source>
</evidence>
<dbReference type="PANTHER" id="PTHR10519">
    <property type="entry name" value="GABA-B RECEPTOR"/>
    <property type="match status" value="1"/>
</dbReference>
<evidence type="ECO:0000313" key="12">
    <source>
        <dbReference type="Proteomes" id="UP000245119"/>
    </source>
</evidence>
<evidence type="ECO:0000256" key="2">
    <source>
        <dbReference type="ARBA" id="ARBA00022692"/>
    </source>
</evidence>
<evidence type="ECO:0000256" key="9">
    <source>
        <dbReference type="SAM" id="Phobius"/>
    </source>
</evidence>
<keyword evidence="4" id="KW-0297">G-protein coupled receptor</keyword>
<evidence type="ECO:0000256" key="6">
    <source>
        <dbReference type="ARBA" id="ARBA00023170"/>
    </source>
</evidence>
<dbReference type="GO" id="GO:0038039">
    <property type="term" value="C:G protein-coupled receptor heterodimeric complex"/>
    <property type="evidence" value="ECO:0007669"/>
    <property type="project" value="TreeGrafter"/>
</dbReference>
<dbReference type="AlphaFoldDB" id="A0A2T7P3G4"/>
<dbReference type="InterPro" id="IPR002455">
    <property type="entry name" value="GPCR3_GABA-B"/>
</dbReference>
<keyword evidence="6" id="KW-0675">Receptor</keyword>
<gene>
    <name evidence="11" type="ORF">C0Q70_10522</name>
</gene>
<dbReference type="Proteomes" id="UP000245119">
    <property type="component" value="Linkage Group LG6"/>
</dbReference>